<evidence type="ECO:0000313" key="2">
    <source>
        <dbReference type="EMBL" id="GAA3876359.1"/>
    </source>
</evidence>
<comment type="caution">
    <text evidence="2">The sequence shown here is derived from an EMBL/GenBank/DDBJ whole genome shotgun (WGS) entry which is preliminary data.</text>
</comment>
<dbReference type="EMBL" id="BAABDF010000007">
    <property type="protein sequence ID" value="GAA3876359.1"/>
    <property type="molecule type" value="Genomic_DNA"/>
</dbReference>
<accession>A0ABP7KFY9</accession>
<gene>
    <name evidence="2" type="ORF">GCM10022404_27600</name>
</gene>
<feature type="transmembrane region" description="Helical" evidence="1">
    <location>
        <begin position="67"/>
        <end position="93"/>
    </location>
</feature>
<feature type="transmembrane region" description="Helical" evidence="1">
    <location>
        <begin position="133"/>
        <end position="153"/>
    </location>
</feature>
<dbReference type="Proteomes" id="UP001399917">
    <property type="component" value="Unassembled WGS sequence"/>
</dbReference>
<keyword evidence="1" id="KW-1133">Transmembrane helix</keyword>
<evidence type="ECO:0000313" key="3">
    <source>
        <dbReference type="Proteomes" id="UP001399917"/>
    </source>
</evidence>
<evidence type="ECO:0000256" key="1">
    <source>
        <dbReference type="SAM" id="Phobius"/>
    </source>
</evidence>
<reference evidence="3" key="1">
    <citation type="journal article" date="2019" name="Int. J. Syst. Evol. Microbiol.">
        <title>The Global Catalogue of Microorganisms (GCM) 10K type strain sequencing project: providing services to taxonomists for standard genome sequencing and annotation.</title>
        <authorList>
            <consortium name="The Broad Institute Genomics Platform"/>
            <consortium name="The Broad Institute Genome Sequencing Center for Infectious Disease"/>
            <person name="Wu L."/>
            <person name="Ma J."/>
        </authorList>
    </citation>
    <scope>NUCLEOTIDE SEQUENCE [LARGE SCALE GENOMIC DNA]</scope>
    <source>
        <strain evidence="3">JCM 17190</strain>
    </source>
</reference>
<feature type="transmembrane region" description="Helical" evidence="1">
    <location>
        <begin position="105"/>
        <end position="127"/>
    </location>
</feature>
<dbReference type="RefSeq" id="WP_344847998.1">
    <property type="nucleotide sequence ID" value="NZ_BAABDF010000007.1"/>
</dbReference>
<proteinExistence type="predicted"/>
<protein>
    <submittedName>
        <fullName evidence="2">YIP1 family protein</fullName>
    </submittedName>
</protein>
<keyword evidence="1" id="KW-0812">Transmembrane</keyword>
<organism evidence="2 3">
    <name type="scientific">Celeribacter arenosi</name>
    <dbReference type="NCBI Taxonomy" id="792649"/>
    <lineage>
        <taxon>Bacteria</taxon>
        <taxon>Pseudomonadati</taxon>
        <taxon>Pseudomonadota</taxon>
        <taxon>Alphaproteobacteria</taxon>
        <taxon>Rhodobacterales</taxon>
        <taxon>Roseobacteraceae</taxon>
        <taxon>Celeribacter</taxon>
    </lineage>
</organism>
<keyword evidence="3" id="KW-1185">Reference proteome</keyword>
<sequence length="164" mass="17504">MGLVTDIVATYRTPRRVVRHRIGPEPDEGRALVTLMLACGLIFVAQWPRLSREAFESGHELQMLIGAALLGWLFFMPLVFYVLSGVVGVVLRLAGGAGGYPVRVATFWALLAAAPLWLLWGLVAGFVGPSVGFTLTGGVALGAFLVFWGFGLAEAAFPKGVETT</sequence>
<name>A0ABP7KFY9_9RHOB</name>
<keyword evidence="1" id="KW-0472">Membrane</keyword>